<dbReference type="Pfam" id="PF00535">
    <property type="entry name" value="Glycos_transf_2"/>
    <property type="match status" value="1"/>
</dbReference>
<keyword evidence="1" id="KW-0812">Transmembrane</keyword>
<dbReference type="InterPro" id="IPR050256">
    <property type="entry name" value="Glycosyltransferase_2"/>
</dbReference>
<feature type="transmembrane region" description="Helical" evidence="1">
    <location>
        <begin position="266"/>
        <end position="288"/>
    </location>
</feature>
<evidence type="ECO:0000256" key="1">
    <source>
        <dbReference type="SAM" id="Phobius"/>
    </source>
</evidence>
<dbReference type="PANTHER" id="PTHR48090:SF7">
    <property type="entry name" value="RFBJ PROTEIN"/>
    <property type="match status" value="1"/>
</dbReference>
<evidence type="ECO:0000313" key="4">
    <source>
        <dbReference type="EMBL" id="QQR35895.1"/>
    </source>
</evidence>
<keyword evidence="5" id="KW-1185">Reference proteome</keyword>
<dbReference type="InterPro" id="IPR029044">
    <property type="entry name" value="Nucleotide-diphossugar_trans"/>
</dbReference>
<protein>
    <submittedName>
        <fullName evidence="4">Glycosyltransferase family 2 protein</fullName>
    </submittedName>
</protein>
<dbReference type="RefSeq" id="WP_201656409.1">
    <property type="nucleotide sequence ID" value="NZ_CP068047.1"/>
</dbReference>
<gene>
    <name evidence="4" type="ORF">JI749_16395</name>
</gene>
<feature type="transmembrane region" description="Helical" evidence="1">
    <location>
        <begin position="356"/>
        <end position="379"/>
    </location>
</feature>
<evidence type="ECO:0000259" key="3">
    <source>
        <dbReference type="Pfam" id="PF26629"/>
    </source>
</evidence>
<evidence type="ECO:0000259" key="2">
    <source>
        <dbReference type="Pfam" id="PF00535"/>
    </source>
</evidence>
<dbReference type="Proteomes" id="UP000595460">
    <property type="component" value="Chromosome"/>
</dbReference>
<keyword evidence="1" id="KW-1133">Transmembrane helix</keyword>
<feature type="domain" description="Low-salt glycan biosynthesis hexosyltransferase Agl6 C-terminal transmembrane region" evidence="3">
    <location>
        <begin position="288"/>
        <end position="379"/>
    </location>
</feature>
<dbReference type="CDD" id="cd04179">
    <property type="entry name" value="DPM_DPG-synthase_like"/>
    <property type="match status" value="1"/>
</dbReference>
<sequence length="399" mass="43140">MADTLELTILMPCLNETETLAACIGKARAFLERTGIAGEIVVADNGSTDGSQAIADTLGARVVPVPERGYGAALGGGIQAARGRFVIMGDADDSYDFSRLDAFVDQLRAGADLVMGNRFSGGIAPGAMPWLHRYVGNPVLSAIGRLFFRASIGDFHCGLRGFSRAAILGLNLRTAGMEFASEMVVKATLAQLDIREVPTTLAKDGRSRPPHLRSFRDGWRHLRFLLLFSPRWLFLYPGIALLTAGLLLGAILLPGPLHLGRTSLDIHTFLVAALCIIVGLQSITFAIIGRRFASRYGFIPRSGTHDRLLEALTLERILLVALALMLVGIISLVWGISEWAARDFGPLDPSSTMRPVILALTALVSGFQMMMSGFMSSMINIPIYERRMADDSAARRNAP</sequence>
<name>A0ABX7BVD4_9HYPH</name>
<feature type="transmembrane region" description="Helical" evidence="1">
    <location>
        <begin position="317"/>
        <end position="336"/>
    </location>
</feature>
<dbReference type="SUPFAM" id="SSF53448">
    <property type="entry name" value="Nucleotide-diphospho-sugar transferases"/>
    <property type="match status" value="1"/>
</dbReference>
<dbReference type="InterPro" id="IPR001173">
    <property type="entry name" value="Glyco_trans_2-like"/>
</dbReference>
<feature type="domain" description="Glycosyltransferase 2-like" evidence="2">
    <location>
        <begin position="8"/>
        <end position="167"/>
    </location>
</feature>
<proteinExistence type="predicted"/>
<dbReference type="Pfam" id="PF26629">
    <property type="entry name" value="GT2_TM_C"/>
    <property type="match status" value="1"/>
</dbReference>
<accession>A0ABX7BVD4</accession>
<reference evidence="4 5" key="1">
    <citation type="submission" date="2021-01" db="EMBL/GenBank/DDBJ databases">
        <title>Genome seq and assembly of Devosia sp. G19.</title>
        <authorList>
            <person name="Chhetri G."/>
        </authorList>
    </citation>
    <scope>NUCLEOTIDE SEQUENCE [LARGE SCALE GENOMIC DNA]</scope>
    <source>
        <strain evidence="4 5">G19</strain>
    </source>
</reference>
<dbReference type="PANTHER" id="PTHR48090">
    <property type="entry name" value="UNDECAPRENYL-PHOSPHATE 4-DEOXY-4-FORMAMIDO-L-ARABINOSE TRANSFERASE-RELATED"/>
    <property type="match status" value="1"/>
</dbReference>
<evidence type="ECO:0000313" key="5">
    <source>
        <dbReference type="Proteomes" id="UP000595460"/>
    </source>
</evidence>
<organism evidence="4 5">
    <name type="scientific">Devosia oryziradicis</name>
    <dbReference type="NCBI Taxonomy" id="2801335"/>
    <lineage>
        <taxon>Bacteria</taxon>
        <taxon>Pseudomonadati</taxon>
        <taxon>Pseudomonadota</taxon>
        <taxon>Alphaproteobacteria</taxon>
        <taxon>Hyphomicrobiales</taxon>
        <taxon>Devosiaceae</taxon>
        <taxon>Devosia</taxon>
    </lineage>
</organism>
<dbReference type="EMBL" id="CP068047">
    <property type="protein sequence ID" value="QQR35895.1"/>
    <property type="molecule type" value="Genomic_DNA"/>
</dbReference>
<dbReference type="Gene3D" id="3.90.550.10">
    <property type="entry name" value="Spore Coat Polysaccharide Biosynthesis Protein SpsA, Chain A"/>
    <property type="match status" value="1"/>
</dbReference>
<feature type="transmembrane region" description="Helical" evidence="1">
    <location>
        <begin position="233"/>
        <end position="254"/>
    </location>
</feature>
<dbReference type="InterPro" id="IPR058718">
    <property type="entry name" value="Agl6_TM_C"/>
</dbReference>
<keyword evidence="1" id="KW-0472">Membrane</keyword>